<gene>
    <name evidence="2" type="ORF">G6R30_05345</name>
</gene>
<protein>
    <submittedName>
        <fullName evidence="2">Uncharacterized protein</fullName>
    </submittedName>
</protein>
<proteinExistence type="predicted"/>
<feature type="compositionally biased region" description="Polar residues" evidence="1">
    <location>
        <begin position="70"/>
        <end position="83"/>
    </location>
</feature>
<feature type="compositionally biased region" description="Polar residues" evidence="1">
    <location>
        <begin position="48"/>
        <end position="61"/>
    </location>
</feature>
<evidence type="ECO:0000313" key="2">
    <source>
        <dbReference type="EMBL" id="MBS9337887.1"/>
    </source>
</evidence>
<evidence type="ECO:0000256" key="1">
    <source>
        <dbReference type="SAM" id="MobiDB-lite"/>
    </source>
</evidence>
<feature type="compositionally biased region" description="Basic and acidic residues" evidence="1">
    <location>
        <begin position="38"/>
        <end position="47"/>
    </location>
</feature>
<comment type="caution">
    <text evidence="2">The sequence shown here is derived from an EMBL/GenBank/DDBJ whole genome shotgun (WGS) entry which is preliminary data.</text>
</comment>
<name>A0ABS5R151_9LACO</name>
<keyword evidence="3" id="KW-1185">Reference proteome</keyword>
<dbReference type="EMBL" id="JAAMFL010000009">
    <property type="protein sequence ID" value="MBS9337887.1"/>
    <property type="molecule type" value="Genomic_DNA"/>
</dbReference>
<organism evidence="2 3">
    <name type="scientific">Fructobacillus parabroussonetiae</name>
    <dbReference type="NCBI Taxonomy" id="2713174"/>
    <lineage>
        <taxon>Bacteria</taxon>
        <taxon>Bacillati</taxon>
        <taxon>Bacillota</taxon>
        <taxon>Bacilli</taxon>
        <taxon>Lactobacillales</taxon>
        <taxon>Lactobacillaceae</taxon>
        <taxon>Fructobacillus</taxon>
    </lineage>
</organism>
<evidence type="ECO:0000313" key="3">
    <source>
        <dbReference type="Proteomes" id="UP001519503"/>
    </source>
</evidence>
<dbReference type="RefSeq" id="WP_213822244.1">
    <property type="nucleotide sequence ID" value="NZ_JAAMFL010000009.1"/>
</dbReference>
<reference evidence="2 3" key="1">
    <citation type="submission" date="2020-02" db="EMBL/GenBank/DDBJ databases">
        <title>Fructobacillus sp. isolated from paper mulberry of Taiwan.</title>
        <authorList>
            <person name="Lin S.-T."/>
        </authorList>
    </citation>
    <scope>NUCLEOTIDE SEQUENCE [LARGE SCALE GENOMIC DNA]</scope>
    <source>
        <strain evidence="2 3">S1-1</strain>
    </source>
</reference>
<feature type="region of interest" description="Disordered" evidence="1">
    <location>
        <begin position="16"/>
        <end position="83"/>
    </location>
</feature>
<dbReference type="Proteomes" id="UP001519503">
    <property type="component" value="Unassembled WGS sequence"/>
</dbReference>
<sequence length="83" mass="8807">MSAGMVDLLHPHGVAADQQVFTKSEPKGGGQFSPTSSETKDLSKEQGESSAVVSNEPNSQDSHLEESSKESASTNQSLVRMED</sequence>
<accession>A0ABS5R151</accession>